<gene>
    <name evidence="3" type="ORF">DASC09_021590</name>
</gene>
<dbReference type="AlphaFoldDB" id="A0AAV5QJP2"/>
<evidence type="ECO:0000313" key="4">
    <source>
        <dbReference type="Proteomes" id="UP001360560"/>
    </source>
</evidence>
<dbReference type="RefSeq" id="XP_064851834.1">
    <property type="nucleotide sequence ID" value="XM_064995762.1"/>
</dbReference>
<reference evidence="3 4" key="1">
    <citation type="journal article" date="2023" name="Elife">
        <title>Identification of key yeast species and microbe-microbe interactions impacting larval growth of Drosophila in the wild.</title>
        <authorList>
            <person name="Mure A."/>
            <person name="Sugiura Y."/>
            <person name="Maeda R."/>
            <person name="Honda K."/>
            <person name="Sakurai N."/>
            <person name="Takahashi Y."/>
            <person name="Watada M."/>
            <person name="Katoh T."/>
            <person name="Gotoh A."/>
            <person name="Gotoh Y."/>
            <person name="Taniguchi I."/>
            <person name="Nakamura K."/>
            <person name="Hayashi T."/>
            <person name="Katayama T."/>
            <person name="Uemura T."/>
            <person name="Hattori Y."/>
        </authorList>
    </citation>
    <scope>NUCLEOTIDE SEQUENCE [LARGE SCALE GENOMIC DNA]</scope>
    <source>
        <strain evidence="3 4">SC-9</strain>
    </source>
</reference>
<evidence type="ECO:0000256" key="1">
    <source>
        <dbReference type="SAM" id="Phobius"/>
    </source>
</evidence>
<evidence type="ECO:0000256" key="2">
    <source>
        <dbReference type="SAM" id="SignalP"/>
    </source>
</evidence>
<dbReference type="Proteomes" id="UP001360560">
    <property type="component" value="Unassembled WGS sequence"/>
</dbReference>
<accession>A0AAV5QJP2</accession>
<proteinExistence type="predicted"/>
<name>A0AAV5QJP2_9ASCO</name>
<keyword evidence="1" id="KW-0472">Membrane</keyword>
<comment type="caution">
    <text evidence="3">The sequence shown here is derived from an EMBL/GenBank/DDBJ whole genome shotgun (WGS) entry which is preliminary data.</text>
</comment>
<keyword evidence="4" id="KW-1185">Reference proteome</keyword>
<evidence type="ECO:0000313" key="3">
    <source>
        <dbReference type="EMBL" id="GMM34834.1"/>
    </source>
</evidence>
<dbReference type="GeneID" id="90072813"/>
<protein>
    <submittedName>
        <fullName evidence="3">Uncharacterized protein</fullName>
    </submittedName>
</protein>
<feature type="signal peptide" evidence="2">
    <location>
        <begin position="1"/>
        <end position="19"/>
    </location>
</feature>
<dbReference type="EMBL" id="BTFZ01000003">
    <property type="protein sequence ID" value="GMM34834.1"/>
    <property type="molecule type" value="Genomic_DNA"/>
</dbReference>
<organism evidence="3 4">
    <name type="scientific">Saccharomycopsis crataegensis</name>
    <dbReference type="NCBI Taxonomy" id="43959"/>
    <lineage>
        <taxon>Eukaryota</taxon>
        <taxon>Fungi</taxon>
        <taxon>Dikarya</taxon>
        <taxon>Ascomycota</taxon>
        <taxon>Saccharomycotina</taxon>
        <taxon>Saccharomycetes</taxon>
        <taxon>Saccharomycopsidaceae</taxon>
        <taxon>Saccharomycopsis</taxon>
    </lineage>
</organism>
<keyword evidence="2" id="KW-0732">Signal</keyword>
<keyword evidence="1" id="KW-0812">Transmembrane</keyword>
<keyword evidence="1" id="KW-1133">Transmembrane helix</keyword>
<feature type="chain" id="PRO_5043831628" evidence="2">
    <location>
        <begin position="20"/>
        <end position="589"/>
    </location>
</feature>
<feature type="transmembrane region" description="Helical" evidence="1">
    <location>
        <begin position="478"/>
        <end position="505"/>
    </location>
</feature>
<sequence length="589" mass="62596">MKRSILLIICLWLFPIISAISYVPITEAPAPTSFVKRESAEEKSEKSASKAAAAASKSAAKAAESASKSAAKAAANASKSSKNASKSAAAAASKAFQAASNAAKSASISASKVSKSRADAASKSAKAESKSEANASKAESKSLAAASKSASKAVAASSKAEAKSEAKASKAAAKSKAKASKSLAKNIAYQSKVLKSMEKKVTRSVIPVVDQSEIVPDSDYVDVYECGTDYSHITTGADISTAKYGCRYSAWVGFYLNQGAIAVRNLTYLINENSTYQKNYQAYIKSIQSSIMSEFGSWLNNDQMNNMQYYRCNAAANDIWNNDQCIHKVNTAKEEVNCKGGSFKNLYIEDSKKDAAAKSLASYYNLSIKAEDLILSEGAATFNISKKKCKFKTHNMTLPSAVQLVPDPLANFTWDNLTSFADLLATANASFGKVSPIDLIDFLIPVPTYVQMAISAMQIDEEGAKDIKIEKEERKLKILRIVFAVIGVAAIFLDGFAAIAIDGILAGVQALVTWSITGTLSPEDIIFTIGSAVFSIFGAVKLGKSVDEVVNTVRFSTTSDLAAQMVKIPTYKECLESAFGVAISVPTSN</sequence>